<reference evidence="3 4" key="1">
    <citation type="submission" date="2015-07" db="EMBL/GenBank/DDBJ databases">
        <title>Genome sequence of Ornatilinea apprima DSM 23815.</title>
        <authorList>
            <person name="Hemp J."/>
            <person name="Ward L.M."/>
            <person name="Pace L.A."/>
            <person name="Fischer W.W."/>
        </authorList>
    </citation>
    <scope>NUCLEOTIDE SEQUENCE [LARGE SCALE GENOMIC DNA]</scope>
    <source>
        <strain evidence="3 4">P3M-1</strain>
    </source>
</reference>
<dbReference type="InterPro" id="IPR019752">
    <property type="entry name" value="Pyrv/ketoisovalerate_OxRed_cat"/>
</dbReference>
<proteinExistence type="predicted"/>
<dbReference type="Pfam" id="PF01558">
    <property type="entry name" value="POR"/>
    <property type="match status" value="1"/>
</dbReference>
<keyword evidence="1" id="KW-0560">Oxidoreductase</keyword>
<dbReference type="PANTHER" id="PTHR43854">
    <property type="entry name" value="INDOLEPYRUVATE OXIDOREDUCTASE SUBUNIT IORB"/>
    <property type="match status" value="1"/>
</dbReference>
<evidence type="ECO:0000256" key="1">
    <source>
        <dbReference type="ARBA" id="ARBA00023002"/>
    </source>
</evidence>
<dbReference type="InterPro" id="IPR002869">
    <property type="entry name" value="Pyrv_flavodox_OxRed_cen"/>
</dbReference>
<dbReference type="InterPro" id="IPR052198">
    <property type="entry name" value="IorB_Oxidoreductase"/>
</dbReference>
<keyword evidence="4" id="KW-1185">Reference proteome</keyword>
<dbReference type="Proteomes" id="UP000050417">
    <property type="component" value="Unassembled WGS sequence"/>
</dbReference>
<dbReference type="AlphaFoldDB" id="A0A0P6YG03"/>
<dbReference type="GO" id="GO:0016903">
    <property type="term" value="F:oxidoreductase activity, acting on the aldehyde or oxo group of donors"/>
    <property type="evidence" value="ECO:0007669"/>
    <property type="project" value="InterPro"/>
</dbReference>
<evidence type="ECO:0000259" key="2">
    <source>
        <dbReference type="Pfam" id="PF01558"/>
    </source>
</evidence>
<dbReference type="EMBL" id="LGCL01000002">
    <property type="protein sequence ID" value="KPL81145.1"/>
    <property type="molecule type" value="Genomic_DNA"/>
</dbReference>
<dbReference type="SUPFAM" id="SSF53323">
    <property type="entry name" value="Pyruvate-ferredoxin oxidoreductase, PFOR, domain III"/>
    <property type="match status" value="1"/>
</dbReference>
<feature type="domain" description="Pyruvate/ketoisovalerate oxidoreductase catalytic" evidence="2">
    <location>
        <begin position="16"/>
        <end position="194"/>
    </location>
</feature>
<dbReference type="Gene3D" id="3.40.920.10">
    <property type="entry name" value="Pyruvate-ferredoxin oxidoreductase, PFOR, domain III"/>
    <property type="match status" value="1"/>
</dbReference>
<name>A0A0P6YG03_9CHLR</name>
<evidence type="ECO:0000313" key="3">
    <source>
        <dbReference type="EMBL" id="KPL81145.1"/>
    </source>
</evidence>
<organism evidence="3 4">
    <name type="scientific">Ornatilinea apprima</name>
    <dbReference type="NCBI Taxonomy" id="1134406"/>
    <lineage>
        <taxon>Bacteria</taxon>
        <taxon>Bacillati</taxon>
        <taxon>Chloroflexota</taxon>
        <taxon>Anaerolineae</taxon>
        <taxon>Anaerolineales</taxon>
        <taxon>Anaerolineaceae</taxon>
        <taxon>Ornatilinea</taxon>
    </lineage>
</organism>
<gene>
    <name evidence="3" type="ORF">ADN00_00760</name>
</gene>
<dbReference type="PATRIC" id="fig|1134406.4.peg.3550"/>
<protein>
    <recommendedName>
        <fullName evidence="2">Pyruvate/ketoisovalerate oxidoreductase catalytic domain-containing protein</fullName>
    </recommendedName>
</protein>
<sequence>MDATEKPVRFFLVGVGGQGTILASDVLAEVGLKCGYDVKKAEIHGMSQRGGSVVSNVVWARQVFSPIISVGEADVLIAFEKLEALRFLPFLQPGGLLLVNDYSIAPVTVSAGVALYPKDDALYSQLRQRSQSQTWVKGVELADSLGSAKAANVVLLGSLSALISGDADVWLEAVLQRVPAKFADLNKKAFEAGRAVVMEK</sequence>
<dbReference type="OrthoDB" id="9789125at2"/>
<dbReference type="PANTHER" id="PTHR43854:SF1">
    <property type="entry name" value="INDOLEPYRUVATE OXIDOREDUCTASE SUBUNIT IORB"/>
    <property type="match status" value="1"/>
</dbReference>
<dbReference type="STRING" id="1134406.ADN00_00760"/>
<comment type="caution">
    <text evidence="3">The sequence shown here is derived from an EMBL/GenBank/DDBJ whole genome shotgun (WGS) entry which is preliminary data.</text>
</comment>
<accession>A0A0P6YG03</accession>
<evidence type="ECO:0000313" key="4">
    <source>
        <dbReference type="Proteomes" id="UP000050417"/>
    </source>
</evidence>